<organism evidence="9 10">
    <name type="scientific">Blattamonas nauphoetae</name>
    <dbReference type="NCBI Taxonomy" id="2049346"/>
    <lineage>
        <taxon>Eukaryota</taxon>
        <taxon>Metamonada</taxon>
        <taxon>Preaxostyla</taxon>
        <taxon>Oxymonadida</taxon>
        <taxon>Blattamonas</taxon>
    </lineage>
</organism>
<comment type="caution">
    <text evidence="9">The sequence shown here is derived from an EMBL/GenBank/DDBJ whole genome shotgun (WGS) entry which is preliminary data.</text>
</comment>
<evidence type="ECO:0000256" key="1">
    <source>
        <dbReference type="ARBA" id="ARBA00004123"/>
    </source>
</evidence>
<evidence type="ECO:0000256" key="2">
    <source>
        <dbReference type="ARBA" id="ARBA00004496"/>
    </source>
</evidence>
<keyword evidence="6" id="KW-0653">Protein transport</keyword>
<evidence type="ECO:0000256" key="5">
    <source>
        <dbReference type="ARBA" id="ARBA00022737"/>
    </source>
</evidence>
<evidence type="ECO:0000256" key="4">
    <source>
        <dbReference type="ARBA" id="ARBA00022490"/>
    </source>
</evidence>
<keyword evidence="3" id="KW-0813">Transport</keyword>
<sequence length="1455" mass="162998">MEIAQFRELLSQTQSNNTESIKLAESTLLEAWNANPQQYILYQLQLLEQDTNAAIVQFVSIQIHQRLGIQPDETYLISKFSVELFNTMKESLSKAFFRTDLDKPTYSLVCNTVGMFIADILTLNDPNHDWPDALTQIAEWAKNPNKMTRYGALTVFKTIVSTCPTQIMPFFSGFVQIVQGALVDQESPDSRISALKLIVPLLPAAAVKKGRTAQVKALAPLCLNVLSDFISVQMFDECISVIKVFSDIQSRTPSFFADILDNLLQGLMMIVINDKVSINTVVTEELTTQHPYPVDLRKISLEFVIGTLEHNRKAIKRNRPFQELLVKTIILFMMEFDCLPEPDCYEIDCAEDVKGIKECCRTSIAHYCSALGAGLAKKVLFPFVGQIMNTEGLHWKAYYCALMTLADALEDISSSIAANEVTAMFLLVFPIITQLERGYETFKSFTGHQFETRRSSDRHSVIRQVFGLLSVLGESLAHFDIDLLTPFIKDIVGVCVICMDREECVPCVNELAYTCISTLALSIRQADLKEYLPLLLDKLTQAIGERNVGEDVGKELSVAAVDALRNIFAKAEEDISPSVEMLFGPLNNFLQVDPTDEDDINFQAEIIDAIKALVDHASEDSVRPFILSFSESLQRLTNFIAAKTAANSSSFDIRSVNISMAWPSVAKIMRGDFKQFLHLVIPDLVKTAQRFPNTTIDTLNAAVSLGETSESAMCVPIDEIGKVLVIDENDLTSRENAINLLKAYALLLQEHFIEYVPICWTICVNILREANGIPGIATEPLFEDAACQPYNNEIDESKGFLARRSLVPVDSCLSLIAELEDCLCTYIYKANESNKQKLAVTPLSVLAQELNVIDPVRFVYTTMQLITPIIDDPEIIDTPDAISFLDSLNTMLAYLTPFRGNLHRFPPSVHEGDAWPEDASTIRTEPLLNPLPFAHFIQTQINKTIFLRHEATQDKHNMEDAAGGWIDRMNDMNEDDEEQFFIKLTDLNSKLFTILGTFYGAAFSEVLIPSCTTLMDCKPFDLTFKDETSRIIPLMPDISAGLYMLLDYVGFPTEDSFITANQLTPTLLQLNDAWIESFKTGFQVVGEKLKDVPEDEYEERREELDTDITLKQRKDILEKLENPNSTFTFAELMEYQNITFIQNTGFGFRRLIEMDFDWMSLQVKMNSISPPLLVSLLLTSINTQSPPPSITSFPNGQAVPPSFLSQYYTTIHQTLLTSLSVIDLCITSGFDIDKSANEAKDNISSGVLYLIKWLTLLSTQINVCLQSGEAQFNSAVGSSEHAIPFSTVAQSAPMIAAQLDTLKATWLNLLPFQGDSVEAQFLHDYLITTLEAGDDPVIAGMGFGPKIGQQVLEILRGQAQPTEESFPAIRKLFSVVLDISCTDCVEEKHFANLKQIGLRLMQFIPSEMQQEVFNSYNSDRRAALTKLPTIRLESDGLPLQTKSVRVRRDLVNKQE</sequence>
<dbReference type="InterPro" id="IPR016024">
    <property type="entry name" value="ARM-type_fold"/>
</dbReference>
<keyword evidence="5" id="KW-0677">Repeat</keyword>
<dbReference type="EMBL" id="JARBJD010000049">
    <property type="protein sequence ID" value="KAK2957108.1"/>
    <property type="molecule type" value="Genomic_DNA"/>
</dbReference>
<feature type="domain" description="IPO4/5-like TPR repeats" evidence="8">
    <location>
        <begin position="118"/>
        <end position="265"/>
    </location>
</feature>
<dbReference type="Proteomes" id="UP001281761">
    <property type="component" value="Unassembled WGS sequence"/>
</dbReference>
<evidence type="ECO:0000313" key="10">
    <source>
        <dbReference type="Proteomes" id="UP001281761"/>
    </source>
</evidence>
<comment type="subcellular location">
    <subcellularLocation>
        <location evidence="2">Cytoplasm</location>
    </subcellularLocation>
    <subcellularLocation>
        <location evidence="1">Nucleus</location>
    </subcellularLocation>
</comment>
<evidence type="ECO:0000256" key="6">
    <source>
        <dbReference type="ARBA" id="ARBA00022927"/>
    </source>
</evidence>
<keyword evidence="10" id="KW-1185">Reference proteome</keyword>
<dbReference type="Pfam" id="PF25780">
    <property type="entry name" value="TPR_IPO5"/>
    <property type="match status" value="1"/>
</dbReference>
<keyword evidence="7" id="KW-0539">Nucleus</keyword>
<evidence type="ECO:0000256" key="3">
    <source>
        <dbReference type="ARBA" id="ARBA00022448"/>
    </source>
</evidence>
<dbReference type="SUPFAM" id="SSF48371">
    <property type="entry name" value="ARM repeat"/>
    <property type="match status" value="1"/>
</dbReference>
<gene>
    <name evidence="9" type="ORF">BLNAU_7938</name>
</gene>
<reference evidence="9 10" key="1">
    <citation type="journal article" date="2022" name="bioRxiv">
        <title>Genomics of Preaxostyla Flagellates Illuminates Evolutionary Transitions and the Path Towards Mitochondrial Loss.</title>
        <authorList>
            <person name="Novak L.V.F."/>
            <person name="Treitli S.C."/>
            <person name="Pyrih J."/>
            <person name="Halakuc P."/>
            <person name="Pipaliya S.V."/>
            <person name="Vacek V."/>
            <person name="Brzon O."/>
            <person name="Soukal P."/>
            <person name="Eme L."/>
            <person name="Dacks J.B."/>
            <person name="Karnkowska A."/>
            <person name="Elias M."/>
            <person name="Hampl V."/>
        </authorList>
    </citation>
    <scope>NUCLEOTIDE SEQUENCE [LARGE SCALE GENOMIC DNA]</scope>
    <source>
        <strain evidence="9">NAU3</strain>
        <tissue evidence="9">Gut</tissue>
    </source>
</reference>
<dbReference type="InterPro" id="IPR057672">
    <property type="entry name" value="TPR_IPO4/5"/>
</dbReference>
<accession>A0ABQ9Y033</accession>
<name>A0ABQ9Y033_9EUKA</name>
<dbReference type="InterPro" id="IPR040122">
    <property type="entry name" value="Importin_beta"/>
</dbReference>
<dbReference type="PANTHER" id="PTHR10527">
    <property type="entry name" value="IMPORTIN BETA"/>
    <property type="match status" value="1"/>
</dbReference>
<evidence type="ECO:0000256" key="7">
    <source>
        <dbReference type="ARBA" id="ARBA00023242"/>
    </source>
</evidence>
<proteinExistence type="predicted"/>
<dbReference type="Gene3D" id="1.25.10.10">
    <property type="entry name" value="Leucine-rich Repeat Variant"/>
    <property type="match status" value="1"/>
</dbReference>
<dbReference type="InterPro" id="IPR011989">
    <property type="entry name" value="ARM-like"/>
</dbReference>
<keyword evidence="4" id="KW-0963">Cytoplasm</keyword>
<evidence type="ECO:0000313" key="9">
    <source>
        <dbReference type="EMBL" id="KAK2957108.1"/>
    </source>
</evidence>
<protein>
    <recommendedName>
        <fullName evidence="8">IPO4/5-like TPR repeats domain-containing protein</fullName>
    </recommendedName>
</protein>
<evidence type="ECO:0000259" key="8">
    <source>
        <dbReference type="Pfam" id="PF25780"/>
    </source>
</evidence>